<sequence>MPALIERPKMSLQMWAALKAHIMRERERKKQEQEADEAIERLRREQEQKRKQDQMTLEEIKDQVVQSEKKLKELKDEKHQLFMQLKKVLHEDETRRRALIKEANEMAAASQAYASHQGIAVTQPQSLYIQNVGRTPVLYKMTPQTNNSLHSVSLKRPLTPSPPPPHATSAYQPQYTYKAQVTAFGPKLIPYPSSVAQQATPVYYTTHHIVSGASSAMTDAAIYSYGAQYAAPAVSPRKHLAVPSTAYGHVTQGFTRAIPQQLEHGNPKPSAYPSDEKFYVQAGVMQRAPVGGSLTTGQPVVAVQRQLGGTFGAQQALQQRHPYPSQQGTRFY</sequence>
<dbReference type="AlphaFoldDB" id="A0A2R5LNS4"/>
<dbReference type="PANTHER" id="PTHR22654:SF2">
    <property type="entry name" value="G PROTEIN PATHWAY SUPPRESSOR 2"/>
    <property type="match status" value="1"/>
</dbReference>
<protein>
    <submittedName>
        <fullName evidence="2">Putative myosin class ii heavy chain</fullName>
    </submittedName>
</protein>
<evidence type="ECO:0000313" key="2">
    <source>
        <dbReference type="EMBL" id="MBY11105.1"/>
    </source>
</evidence>
<dbReference type="InterPro" id="IPR026094">
    <property type="entry name" value="GPS2"/>
</dbReference>
<dbReference type="EMBL" id="GGLE01006979">
    <property type="protein sequence ID" value="MBY11105.1"/>
    <property type="molecule type" value="Transcribed_RNA"/>
</dbReference>
<evidence type="ECO:0000256" key="1">
    <source>
        <dbReference type="SAM" id="MobiDB-lite"/>
    </source>
</evidence>
<dbReference type="GeneID" id="135396734"/>
<reference evidence="2" key="1">
    <citation type="submission" date="2018-03" db="EMBL/GenBank/DDBJ databases">
        <title>The relapsing fever spirochete Borrelia turicatae persists in the highly oxidative environment of its soft-bodied tick vector.</title>
        <authorList>
            <person name="Bourret T.J."/>
            <person name="Boyle W.K."/>
            <person name="Valenzuela J.G."/>
            <person name="Oliveira F."/>
            <person name="Lopez J.E."/>
        </authorList>
    </citation>
    <scope>NUCLEOTIDE SEQUENCE</scope>
    <source>
        <strain evidence="2">Kansas strain/isolate</strain>
        <tissue evidence="2">Salivary glands</tissue>
    </source>
</reference>
<accession>A0A2R5LNS4</accession>
<dbReference type="PANTHER" id="PTHR22654">
    <property type="entry name" value="G PROTEIN PATHWAY SUPPRESSOR 2"/>
    <property type="match status" value="1"/>
</dbReference>
<feature type="region of interest" description="Disordered" evidence="1">
    <location>
        <begin position="24"/>
        <end position="55"/>
    </location>
</feature>
<dbReference type="GO" id="GO:0005667">
    <property type="term" value="C:transcription regulator complex"/>
    <property type="evidence" value="ECO:0007669"/>
    <property type="project" value="TreeGrafter"/>
</dbReference>
<proteinExistence type="predicted"/>
<dbReference type="Pfam" id="PF15991">
    <property type="entry name" value="G_path_suppress"/>
    <property type="match status" value="1"/>
</dbReference>
<dbReference type="GO" id="GO:0003712">
    <property type="term" value="F:transcription coregulator activity"/>
    <property type="evidence" value="ECO:0007669"/>
    <property type="project" value="TreeGrafter"/>
</dbReference>
<dbReference type="GO" id="GO:0006357">
    <property type="term" value="P:regulation of transcription by RNA polymerase II"/>
    <property type="evidence" value="ECO:0007669"/>
    <property type="project" value="TreeGrafter"/>
</dbReference>
<organism evidence="2">
    <name type="scientific">Ornithodoros turicata</name>
    <dbReference type="NCBI Taxonomy" id="34597"/>
    <lineage>
        <taxon>Eukaryota</taxon>
        <taxon>Metazoa</taxon>
        <taxon>Ecdysozoa</taxon>
        <taxon>Arthropoda</taxon>
        <taxon>Chelicerata</taxon>
        <taxon>Arachnida</taxon>
        <taxon>Acari</taxon>
        <taxon>Parasitiformes</taxon>
        <taxon>Ixodida</taxon>
        <taxon>Ixodoidea</taxon>
        <taxon>Argasidae</taxon>
        <taxon>Ornithodorinae</taxon>
        <taxon>Ornithodoros</taxon>
    </lineage>
</organism>
<name>A0A2R5LNS4_9ACAR</name>
<feature type="region of interest" description="Disordered" evidence="1">
    <location>
        <begin position="148"/>
        <end position="170"/>
    </location>
</feature>
<dbReference type="RefSeq" id="XP_064483942.1">
    <property type="nucleotide sequence ID" value="XM_064627872.1"/>
</dbReference>
<dbReference type="KEGG" id="oti:135396734"/>